<keyword evidence="2" id="KW-0378">Hydrolase</keyword>
<comment type="similarity">
    <text evidence="3">Belongs to the peptidase M24B family.</text>
</comment>
<dbReference type="PANTHER" id="PTHR46112">
    <property type="entry name" value="AMINOPEPTIDASE"/>
    <property type="match status" value="1"/>
</dbReference>
<dbReference type="PROSITE" id="PS00491">
    <property type="entry name" value="PROLINE_PEPTIDASE"/>
    <property type="match status" value="1"/>
</dbReference>
<keyword evidence="1 3" id="KW-0479">Metal-binding</keyword>
<dbReference type="InterPro" id="IPR001131">
    <property type="entry name" value="Peptidase_M24B_aminopep-P_CS"/>
</dbReference>
<evidence type="ECO:0000256" key="2">
    <source>
        <dbReference type="ARBA" id="ARBA00022801"/>
    </source>
</evidence>
<feature type="domain" description="Peptidase M24" evidence="4">
    <location>
        <begin position="156"/>
        <end position="363"/>
    </location>
</feature>
<dbReference type="InterPro" id="IPR000994">
    <property type="entry name" value="Pept_M24"/>
</dbReference>
<organism evidence="5 6">
    <name type="scientific">Ignisphaera aggregans</name>
    <dbReference type="NCBI Taxonomy" id="334771"/>
    <lineage>
        <taxon>Archaea</taxon>
        <taxon>Thermoproteota</taxon>
        <taxon>Thermoprotei</taxon>
        <taxon>Desulfurococcales</taxon>
        <taxon>Desulfurococcaceae</taxon>
        <taxon>Ignisphaera</taxon>
    </lineage>
</organism>
<reference evidence="5" key="1">
    <citation type="journal article" date="2020" name="ISME J.">
        <title>Gammaproteobacteria mediating utilization of methyl-, sulfur- and petroleum organic compounds in deep ocean hydrothermal plumes.</title>
        <authorList>
            <person name="Zhou Z."/>
            <person name="Liu Y."/>
            <person name="Pan J."/>
            <person name="Cron B.R."/>
            <person name="Toner B.M."/>
            <person name="Anantharaman K."/>
            <person name="Breier J.A."/>
            <person name="Dick G.J."/>
            <person name="Li M."/>
        </authorList>
    </citation>
    <scope>NUCLEOTIDE SEQUENCE</scope>
    <source>
        <strain evidence="5">SZUA-1435</strain>
    </source>
</reference>
<dbReference type="Pfam" id="PF00557">
    <property type="entry name" value="Peptidase_M24"/>
    <property type="match status" value="1"/>
</dbReference>
<name>A0A833DTR8_9CREN</name>
<evidence type="ECO:0000313" key="6">
    <source>
        <dbReference type="Proteomes" id="UP000605805"/>
    </source>
</evidence>
<dbReference type="PANTHER" id="PTHR46112:SF9">
    <property type="entry name" value="XAA-PRO AMINOPEPTIDASE"/>
    <property type="match status" value="1"/>
</dbReference>
<accession>A0A833DTR8</accession>
<protein>
    <submittedName>
        <fullName evidence="5">Aminopeptidase P family protein</fullName>
    </submittedName>
</protein>
<dbReference type="Gene3D" id="3.90.230.10">
    <property type="entry name" value="Creatinase/methionine aminopeptidase superfamily"/>
    <property type="match status" value="1"/>
</dbReference>
<dbReference type="Proteomes" id="UP000605805">
    <property type="component" value="Unassembled WGS sequence"/>
</dbReference>
<dbReference type="InterPro" id="IPR029149">
    <property type="entry name" value="Creatin/AminoP/Spt16_N"/>
</dbReference>
<dbReference type="SUPFAM" id="SSF55920">
    <property type="entry name" value="Creatinase/aminopeptidase"/>
    <property type="match status" value="1"/>
</dbReference>
<sequence length="379" mass="42764">MTNLFRMKVQRLIEAMKGYNVDVLVLRSRKALSYLFSEIYYPLPEGLPALAVVIDVWSGNVKVHTSTLEFFRIEEVYGIHDFVDVVPVIKHTAELELGKPAITDLKTEIRKLTSRKSIVGIDDHSSREFLRDVDLVVDVSRVITKLRRTKMELELEHIRQAIDLTEKALQRVSSEISRGMNELQIASLFEHKARELGAEGFAFPTIVAIGPNAAKPHHMPNPRTTYTGREPILIDCGVRVRGYVADITRMLIPAKLGNEYEEVLGFIDVISVTIDKVLKVLRAGVNTKEMYEIARNALNEAGRLDRFFIHGLGHGIGVDVHEEPYLAAHYEDQLLENEVVTVEPGIYVKGKLGVRIEEDVLITSHHNVVLTHIPRVIAI</sequence>
<dbReference type="InterPro" id="IPR036005">
    <property type="entry name" value="Creatinase/aminopeptidase-like"/>
</dbReference>
<keyword evidence="5" id="KW-0645">Protease</keyword>
<proteinExistence type="inferred from homology"/>
<comment type="caution">
    <text evidence="5">The sequence shown here is derived from an EMBL/GenBank/DDBJ whole genome shotgun (WGS) entry which is preliminary data.</text>
</comment>
<gene>
    <name evidence="5" type="ORF">EYH02_03835</name>
</gene>
<keyword evidence="5" id="KW-0031">Aminopeptidase</keyword>
<dbReference type="GO" id="GO:0004177">
    <property type="term" value="F:aminopeptidase activity"/>
    <property type="evidence" value="ECO:0007669"/>
    <property type="project" value="UniProtKB-KW"/>
</dbReference>
<dbReference type="AlphaFoldDB" id="A0A833DTR8"/>
<dbReference type="EMBL" id="DQTV01000071">
    <property type="protein sequence ID" value="HIP57185.1"/>
    <property type="molecule type" value="Genomic_DNA"/>
</dbReference>
<dbReference type="InterPro" id="IPR050659">
    <property type="entry name" value="Peptidase_M24B"/>
</dbReference>
<dbReference type="GO" id="GO:0046872">
    <property type="term" value="F:metal ion binding"/>
    <property type="evidence" value="ECO:0007669"/>
    <property type="project" value="UniProtKB-KW"/>
</dbReference>
<evidence type="ECO:0000259" key="4">
    <source>
        <dbReference type="Pfam" id="PF00557"/>
    </source>
</evidence>
<evidence type="ECO:0000256" key="1">
    <source>
        <dbReference type="ARBA" id="ARBA00022723"/>
    </source>
</evidence>
<dbReference type="Gene3D" id="3.40.350.10">
    <property type="entry name" value="Creatinase/prolidase N-terminal domain"/>
    <property type="match status" value="1"/>
</dbReference>
<evidence type="ECO:0000313" key="5">
    <source>
        <dbReference type="EMBL" id="HIP57185.1"/>
    </source>
</evidence>
<evidence type="ECO:0000256" key="3">
    <source>
        <dbReference type="RuleBase" id="RU000590"/>
    </source>
</evidence>